<organism evidence="1">
    <name type="scientific">marine sediment metagenome</name>
    <dbReference type="NCBI Taxonomy" id="412755"/>
    <lineage>
        <taxon>unclassified sequences</taxon>
        <taxon>metagenomes</taxon>
        <taxon>ecological metagenomes</taxon>
    </lineage>
</organism>
<comment type="caution">
    <text evidence="1">The sequence shown here is derived from an EMBL/GenBank/DDBJ whole genome shotgun (WGS) entry which is preliminary data.</text>
</comment>
<dbReference type="EMBL" id="LAZR01047733">
    <property type="protein sequence ID" value="KKK93532.1"/>
    <property type="molecule type" value="Genomic_DNA"/>
</dbReference>
<name>A0A0F8ZIA2_9ZZZZ</name>
<evidence type="ECO:0000313" key="1">
    <source>
        <dbReference type="EMBL" id="KKK93532.1"/>
    </source>
</evidence>
<sequence length="95" mass="11311">MSVHRTIQRCIINNFMMSQMFSGHLNMLEVWPCGSKSFKMTMVSKGMDTRTRYRLGRFKDLIFCREVEISHRGFKEDGTMREPEFVRIDWNEVPA</sequence>
<reference evidence="1" key="1">
    <citation type="journal article" date="2015" name="Nature">
        <title>Complex archaea that bridge the gap between prokaryotes and eukaryotes.</title>
        <authorList>
            <person name="Spang A."/>
            <person name="Saw J.H."/>
            <person name="Jorgensen S.L."/>
            <person name="Zaremba-Niedzwiedzka K."/>
            <person name="Martijn J."/>
            <person name="Lind A.E."/>
            <person name="van Eijk R."/>
            <person name="Schleper C."/>
            <person name="Guy L."/>
            <person name="Ettema T.J."/>
        </authorList>
    </citation>
    <scope>NUCLEOTIDE SEQUENCE</scope>
</reference>
<protein>
    <submittedName>
        <fullName evidence="1">Uncharacterized protein</fullName>
    </submittedName>
</protein>
<proteinExistence type="predicted"/>
<dbReference type="AlphaFoldDB" id="A0A0F8ZIA2"/>
<accession>A0A0F8ZIA2</accession>
<gene>
    <name evidence="1" type="ORF">LCGC14_2691940</name>
</gene>